<evidence type="ECO:0000256" key="2">
    <source>
        <dbReference type="ARBA" id="ARBA00022692"/>
    </source>
</evidence>
<dbReference type="STRING" id="1173701.A0A066XEH7"/>
<accession>A0A066XEH7</accession>
<feature type="compositionally biased region" description="Basic and acidic residues" evidence="5">
    <location>
        <begin position="49"/>
        <end position="68"/>
    </location>
</feature>
<feature type="region of interest" description="Disordered" evidence="5">
    <location>
        <begin position="507"/>
        <end position="526"/>
    </location>
</feature>
<dbReference type="Proteomes" id="UP000027238">
    <property type="component" value="Unassembled WGS sequence"/>
</dbReference>
<comment type="subcellular location">
    <subcellularLocation>
        <location evidence="1">Membrane</location>
        <topology evidence="1">Multi-pass membrane protein</topology>
    </subcellularLocation>
</comment>
<feature type="transmembrane region" description="Helical" evidence="6">
    <location>
        <begin position="999"/>
        <end position="1020"/>
    </location>
</feature>
<feature type="compositionally biased region" description="Polar residues" evidence="5">
    <location>
        <begin position="512"/>
        <end position="526"/>
    </location>
</feature>
<dbReference type="InterPro" id="IPR045863">
    <property type="entry name" value="CorA_TM1_TM2"/>
</dbReference>
<keyword evidence="2 6" id="KW-0812">Transmembrane</keyword>
<evidence type="ECO:0000256" key="5">
    <source>
        <dbReference type="SAM" id="MobiDB-lite"/>
    </source>
</evidence>
<dbReference type="GO" id="GO:0046873">
    <property type="term" value="F:metal ion transmembrane transporter activity"/>
    <property type="evidence" value="ECO:0007669"/>
    <property type="project" value="InterPro"/>
</dbReference>
<evidence type="ECO:0008006" key="9">
    <source>
        <dbReference type="Google" id="ProtNLM"/>
    </source>
</evidence>
<name>A0A066XEH7_COLSU</name>
<dbReference type="AlphaFoldDB" id="A0A066XEH7"/>
<evidence type="ECO:0000256" key="4">
    <source>
        <dbReference type="ARBA" id="ARBA00023136"/>
    </source>
</evidence>
<dbReference type="Pfam" id="PF01544">
    <property type="entry name" value="CorA"/>
    <property type="match status" value="1"/>
</dbReference>
<keyword evidence="8" id="KW-1185">Reference proteome</keyword>
<dbReference type="SUPFAM" id="SSF144083">
    <property type="entry name" value="Magnesium transport protein CorA, transmembrane region"/>
    <property type="match status" value="1"/>
</dbReference>
<keyword evidence="3 6" id="KW-1133">Transmembrane helix</keyword>
<keyword evidence="4 6" id="KW-0472">Membrane</keyword>
<sequence>MADFGSDGEGFRPPPRRATMPVGDLKRRLSSDIRSSRPPPSHLVPPRSTNDRSGIRHETEYDTDGDRHVNDARRMEIFEAAGVQYVKAPRPRERSYYQRARSPSPPAVSYSRYYDDDEVDVDVRRRVPAPPPVFLHGFESSDSEDDESRYDYIPSYGSAATIASEETEPSIDLATRSAALTDAAGSSTKAQVKIMHVHESHYLGDGYLGGLHKSKLVLLHEPGRLQQTLFRWVLTASEKKTVAKLIRDVERRGRKAKKTIAGTHQYIVPGLTKQNLRSDEMDKSSRSPVPSAYWINIPFFHLKEYSSNKQFSEPYSPALTLMQANFSQHPKARDMQQAVRVQGAPADHCFHISQLWAIAVENSLLVSCCTLSDELLLHDTQVKIKSLPPKGKLGENGKARILVSYYGNVLWAIPLQECQTWFTFIVHFWEFWPKNIRFYRHRKLLDADDWPDIVRLAGSQNGKVVVEAVLKPLPSAPVKGVLTPDEIEKNPKAANVNEAASNEATASIASVPDQNTFGSSKSPPQEPTTFSVFTWLVPDLGVSRTKTAQAELGHLDKFIRQHTQKKDKRSYTECPVATQEEIRSSLLNVTQSEVFGQLDDQSILRQALENRIDIFNAALLIFEFFLPLTFSGTMRPWPPLDGESSNIPEFTKIQKIADDNIPQVRRDFRDLCRQIQLFKQIMIHAQASDRARFNVPPQLFNAWIYLILATIQGSLDIGTYQSHMGNATILLEDGMRSILKTYSPHSLLEWSSILPTELLSQISLKLINDVAEEHLNITTVYSDYVDDLETIQRLITEIDVVIDVLKQQLNIFRGIIRHANPGYYYNSQEPIRHVTERIDYDSRRKPSFLGPERTDVAARERTRTRTRTQSREHYAQDKVDLYKSNYHYVQEAFSDDGYPREQGEGPKLSPTDRGGFRELLANECERVINQRLDDFGYFKMQANYLSQTNQNRAQTRKDYHDEAVYAFTIVTVIFLPLSTVASIFGMNTTDIRDIEFSQWLYWATAIPVTAVVILGGLWWMGELGNAALWVLNVRRPSAEDMGNFERSDTRSEYFGDYTPPPVRRRYSRRYVFRDQPGQIELEGLVREGEDVLEKAKFRRWHVNDPKVNNMT</sequence>
<dbReference type="InterPro" id="IPR002523">
    <property type="entry name" value="MgTranspt_CorA/ZnTranspt_ZntB"/>
</dbReference>
<feature type="compositionally biased region" description="Basic and acidic residues" evidence="5">
    <location>
        <begin position="24"/>
        <end position="35"/>
    </location>
</feature>
<feature type="region of interest" description="Disordered" evidence="5">
    <location>
        <begin position="90"/>
        <end position="112"/>
    </location>
</feature>
<feature type="transmembrane region" description="Helical" evidence="6">
    <location>
        <begin position="964"/>
        <end position="987"/>
    </location>
</feature>
<evidence type="ECO:0000256" key="1">
    <source>
        <dbReference type="ARBA" id="ARBA00004141"/>
    </source>
</evidence>
<dbReference type="Gene3D" id="1.20.58.340">
    <property type="entry name" value="Magnesium transport protein CorA, transmembrane region"/>
    <property type="match status" value="1"/>
</dbReference>
<proteinExistence type="predicted"/>
<evidence type="ECO:0000313" key="7">
    <source>
        <dbReference type="EMBL" id="KDN67583.1"/>
    </source>
</evidence>
<dbReference type="EMBL" id="JMSE01000791">
    <property type="protein sequence ID" value="KDN67583.1"/>
    <property type="molecule type" value="Genomic_DNA"/>
</dbReference>
<feature type="region of interest" description="Disordered" evidence="5">
    <location>
        <begin position="1"/>
        <end position="68"/>
    </location>
</feature>
<dbReference type="GO" id="GO:0016020">
    <property type="term" value="C:membrane"/>
    <property type="evidence" value="ECO:0007669"/>
    <property type="project" value="UniProtKB-SubCell"/>
</dbReference>
<dbReference type="HOGENOM" id="CLU_281741_0_0_1"/>
<evidence type="ECO:0000256" key="3">
    <source>
        <dbReference type="ARBA" id="ARBA00022989"/>
    </source>
</evidence>
<evidence type="ECO:0000313" key="8">
    <source>
        <dbReference type="Proteomes" id="UP000027238"/>
    </source>
</evidence>
<organism evidence="7 8">
    <name type="scientific">Colletotrichum sublineola</name>
    <name type="common">Sorghum anthracnose fungus</name>
    <dbReference type="NCBI Taxonomy" id="1173701"/>
    <lineage>
        <taxon>Eukaryota</taxon>
        <taxon>Fungi</taxon>
        <taxon>Dikarya</taxon>
        <taxon>Ascomycota</taxon>
        <taxon>Pezizomycotina</taxon>
        <taxon>Sordariomycetes</taxon>
        <taxon>Hypocreomycetidae</taxon>
        <taxon>Glomerellales</taxon>
        <taxon>Glomerellaceae</taxon>
        <taxon>Colletotrichum</taxon>
        <taxon>Colletotrichum graminicola species complex</taxon>
    </lineage>
</organism>
<gene>
    <name evidence="7" type="ORF">CSUB01_03637</name>
</gene>
<reference evidence="8" key="1">
    <citation type="journal article" date="2014" name="Genome Announc.">
        <title>Draft genome sequence of Colletotrichum sublineola, a destructive pathogen of cultivated sorghum.</title>
        <authorList>
            <person name="Baroncelli R."/>
            <person name="Sanz-Martin J.M."/>
            <person name="Rech G.E."/>
            <person name="Sukno S.A."/>
            <person name="Thon M.R."/>
        </authorList>
    </citation>
    <scope>NUCLEOTIDE SEQUENCE [LARGE SCALE GENOMIC DNA]</scope>
    <source>
        <strain evidence="8">TX430BB</strain>
    </source>
</reference>
<evidence type="ECO:0000256" key="6">
    <source>
        <dbReference type="SAM" id="Phobius"/>
    </source>
</evidence>
<protein>
    <recommendedName>
        <fullName evidence="9">Mg2+ transporter</fullName>
    </recommendedName>
</protein>
<comment type="caution">
    <text evidence="7">The sequence shown here is derived from an EMBL/GenBank/DDBJ whole genome shotgun (WGS) entry which is preliminary data.</text>
</comment>
<dbReference type="eggNOG" id="ENOG502S5DR">
    <property type="taxonomic scope" value="Eukaryota"/>
</dbReference>
<dbReference type="OMA" id="SAYWINI"/>
<dbReference type="OrthoDB" id="5286874at2759"/>